<dbReference type="Proteomes" id="UP000887576">
    <property type="component" value="Unplaced"/>
</dbReference>
<evidence type="ECO:0000313" key="1">
    <source>
        <dbReference type="Proteomes" id="UP000887576"/>
    </source>
</evidence>
<accession>A0AC34R4C4</accession>
<name>A0AC34R4C4_9BILA</name>
<evidence type="ECO:0000313" key="2">
    <source>
        <dbReference type="WBParaSite" id="JU765_v2.g3244.t2"/>
    </source>
</evidence>
<dbReference type="WBParaSite" id="JU765_v2.g3244.t2">
    <property type="protein sequence ID" value="JU765_v2.g3244.t2"/>
    <property type="gene ID" value="JU765_v2.g3244"/>
</dbReference>
<reference evidence="2" key="1">
    <citation type="submission" date="2022-11" db="UniProtKB">
        <authorList>
            <consortium name="WormBaseParasite"/>
        </authorList>
    </citation>
    <scope>IDENTIFICATION</scope>
</reference>
<proteinExistence type="predicted"/>
<protein>
    <submittedName>
        <fullName evidence="2">Metalloendopeptidase</fullName>
    </submittedName>
</protein>
<sequence>MLDELNEYTGPDAKATITGVSGLPQPGQSDSPQTANSADFLSAHNLMTAFLKATSKNPRNDLRPMPIIYDGTEAGRNRPLMGQLFEADILLTSKQMKAIVLAEAERKAGGRRRTKRKVITGAVYRWPKNRPIPFVFGHYDKEWRKIIKGGLIKWEKETCLRFLENGNGKDKLEFFRGSETCLRFLENGNGKDKLEFFRGSGCYSSVGKVGGKQKVSIGHGCDDEGIVSHEVGHALGFWHEQSRPDRDKYIKLNEEYIAGGTEGNFAKRSDLETDGMGLPYDLGSVMHYGQVEVSTCGGELKALTGTWQHLTHTGKDHCVWRIQSNTGRIRFILDSVSYRCDTTCRSFVEIKHNSDFQQNGFRSCCDEKNLEVLSDQDEILIIHDALRLDTNRGGSFGLRYIEDSGAPVPKPPPPVWIPGRENRAFRGVNGKGGVIEKFILNALPRIRDPNKPVETSLSIFTDYVASSFLGASRDKK</sequence>
<organism evidence="1 2">
    <name type="scientific">Panagrolaimus sp. JU765</name>
    <dbReference type="NCBI Taxonomy" id="591449"/>
    <lineage>
        <taxon>Eukaryota</taxon>
        <taxon>Metazoa</taxon>
        <taxon>Ecdysozoa</taxon>
        <taxon>Nematoda</taxon>
        <taxon>Chromadorea</taxon>
        <taxon>Rhabditida</taxon>
        <taxon>Tylenchina</taxon>
        <taxon>Panagrolaimomorpha</taxon>
        <taxon>Panagrolaimoidea</taxon>
        <taxon>Panagrolaimidae</taxon>
        <taxon>Panagrolaimus</taxon>
    </lineage>
</organism>